<proteinExistence type="inferred from homology"/>
<accession>A0AAU7Q9D6</accession>
<evidence type="ECO:0000313" key="3">
    <source>
        <dbReference type="EMBL" id="XBS69664.1"/>
    </source>
</evidence>
<dbReference type="Gene3D" id="2.60.40.10">
    <property type="entry name" value="Immunoglobulins"/>
    <property type="match status" value="3"/>
</dbReference>
<dbReference type="InterPro" id="IPR003344">
    <property type="entry name" value="Big_1_dom"/>
</dbReference>
<gene>
    <name evidence="3" type="ORF">ABK905_25695</name>
</gene>
<dbReference type="InterPro" id="IPR013783">
    <property type="entry name" value="Ig-like_fold"/>
</dbReference>
<dbReference type="InterPro" id="IPR008964">
    <property type="entry name" value="Invasin/intimin_cell_adhesion"/>
</dbReference>
<feature type="domain" description="Big-1" evidence="2">
    <location>
        <begin position="116"/>
        <end position="207"/>
    </location>
</feature>
<dbReference type="SUPFAM" id="SSF49373">
    <property type="entry name" value="Invasin/intimin cell-adhesion fragments"/>
    <property type="match status" value="3"/>
</dbReference>
<name>A0AAU7Q9D6_9GAMM</name>
<dbReference type="SMART" id="SM00634">
    <property type="entry name" value="BID_1"/>
    <property type="match status" value="2"/>
</dbReference>
<evidence type="ECO:0000256" key="1">
    <source>
        <dbReference type="ARBA" id="ARBA00010116"/>
    </source>
</evidence>
<comment type="similarity">
    <text evidence="1">Belongs to the intimin/invasin family.</text>
</comment>
<dbReference type="Pfam" id="PF02369">
    <property type="entry name" value="Big_1"/>
    <property type="match status" value="2"/>
</dbReference>
<dbReference type="EMBL" id="CP157947">
    <property type="protein sequence ID" value="XBS69664.1"/>
    <property type="molecule type" value="Genomic_DNA"/>
</dbReference>
<feature type="domain" description="Big-1" evidence="2">
    <location>
        <begin position="217"/>
        <end position="305"/>
    </location>
</feature>
<evidence type="ECO:0000259" key="2">
    <source>
        <dbReference type="SMART" id="SM00634"/>
    </source>
</evidence>
<reference evidence="3" key="1">
    <citation type="submission" date="2024-06" db="EMBL/GenBank/DDBJ databases">
        <authorList>
            <person name="Coelho C."/>
            <person name="Bento M."/>
            <person name="Garcia E."/>
            <person name="Camelo A."/>
            <person name="Brandao I."/>
            <person name="Espirito Santo C."/>
            <person name="Trovao J."/>
            <person name="Verissimo A."/>
            <person name="Costa J."/>
            <person name="Tiago I."/>
        </authorList>
    </citation>
    <scope>NUCLEOTIDE SEQUENCE</scope>
    <source>
        <strain evidence="3">KWT182</strain>
    </source>
</reference>
<dbReference type="AlphaFoldDB" id="A0AAU7Q9D6"/>
<sequence length="310" mass="33113">MQNQYSPHCTPKREYYLALTSSTAAKADGRDTNEAVATLSRLGQPLCGCLVTFWLSGSAVFCDGTKQTSVMTDNRGQAAVYFTDCQQETVAVSCQFDGVSALSYSTFANPEEITGLGIIASVETNYAPANDYASNVIQYTLWDFTSDTAVPGRVLNFSIVRGVGDLYNTFDTTNVSGLARVSLRSGIPDSVEVRAVLDGQPTVYNYTVVSFTTPITHTISAEPLDINVPAGGTFRIRYTLRDVDGNVVPGALMIFSSSPATPIITPTIGFTDSQGQITISIQSSSAGNFIITAEYSAGNAENNTLITFNP</sequence>
<protein>
    <submittedName>
        <fullName evidence="3">Ig-like domain-containing protein</fullName>
    </submittedName>
</protein>
<organism evidence="3">
    <name type="scientific">Acerihabitans sp. KWT182</name>
    <dbReference type="NCBI Taxonomy" id="3157919"/>
    <lineage>
        <taxon>Bacteria</taxon>
        <taxon>Pseudomonadati</taxon>
        <taxon>Pseudomonadota</taxon>
        <taxon>Gammaproteobacteria</taxon>
        <taxon>Enterobacterales</taxon>
        <taxon>Pectobacteriaceae</taxon>
        <taxon>Acerihabitans</taxon>
    </lineage>
</organism>